<dbReference type="EMBL" id="AFAR01000186">
    <property type="protein sequence ID" value="EGF26366.1"/>
    <property type="molecule type" value="Genomic_DNA"/>
</dbReference>
<sequence>MLTTDPSSSSAAKQTRNVEFADAYDGLPSRSSKNVAAETVDLLPYNSVESNRILRRIVRLRQSRTNTATPARASS</sequence>
<protein>
    <submittedName>
        <fullName evidence="1">Uncharacterized protein</fullName>
    </submittedName>
</protein>
<name>F2AVF6_RHOBT</name>
<comment type="caution">
    <text evidence="1">The sequence shown here is derived from an EMBL/GenBank/DDBJ whole genome shotgun (WGS) entry which is preliminary data.</text>
</comment>
<reference evidence="1 2" key="1">
    <citation type="journal article" date="2013" name="Mar. Genomics">
        <title>Expression of sulfatases in Rhodopirellula baltica and the diversity of sulfatases in the genus Rhodopirellula.</title>
        <authorList>
            <person name="Wegner C.E."/>
            <person name="Richter-Heitmann T."/>
            <person name="Klindworth A."/>
            <person name="Klockow C."/>
            <person name="Richter M."/>
            <person name="Achstetter T."/>
            <person name="Glockner F.O."/>
            <person name="Harder J."/>
        </authorList>
    </citation>
    <scope>NUCLEOTIDE SEQUENCE [LARGE SCALE GENOMIC DNA]</scope>
    <source>
        <strain evidence="1 2">WH47</strain>
    </source>
</reference>
<dbReference type="Proteomes" id="UP000006222">
    <property type="component" value="Unassembled WGS sequence"/>
</dbReference>
<accession>F2AVF6</accession>
<proteinExistence type="predicted"/>
<evidence type="ECO:0000313" key="1">
    <source>
        <dbReference type="EMBL" id="EGF26366.1"/>
    </source>
</evidence>
<dbReference type="AlphaFoldDB" id="F2AVF6"/>
<gene>
    <name evidence="1" type="ORF">RBWH47_05249</name>
</gene>
<dbReference type="PATRIC" id="fig|991778.3.peg.3941"/>
<organism evidence="1 2">
    <name type="scientific">Rhodopirellula baltica WH47</name>
    <dbReference type="NCBI Taxonomy" id="991778"/>
    <lineage>
        <taxon>Bacteria</taxon>
        <taxon>Pseudomonadati</taxon>
        <taxon>Planctomycetota</taxon>
        <taxon>Planctomycetia</taxon>
        <taxon>Pirellulales</taxon>
        <taxon>Pirellulaceae</taxon>
        <taxon>Rhodopirellula</taxon>
    </lineage>
</organism>
<evidence type="ECO:0000313" key="2">
    <source>
        <dbReference type="Proteomes" id="UP000006222"/>
    </source>
</evidence>